<dbReference type="AlphaFoldDB" id="W7TTU8"/>
<evidence type="ECO:0000313" key="2">
    <source>
        <dbReference type="EMBL" id="EWM23774.1"/>
    </source>
</evidence>
<sequence length="60" mass="6380">MGAGGGIVLSAVATELLPAMSRHKHSWQNTLATLVGFFTGVVMMVSVAHFWKASAWHGRA</sequence>
<protein>
    <submittedName>
        <fullName evidence="2">Uncharacterized protein</fullName>
    </submittedName>
</protein>
<comment type="caution">
    <text evidence="2">The sequence shown here is derived from an EMBL/GenBank/DDBJ whole genome shotgun (WGS) entry which is preliminary data.</text>
</comment>
<keyword evidence="1" id="KW-0472">Membrane</keyword>
<keyword evidence="1" id="KW-0812">Transmembrane</keyword>
<keyword evidence="3" id="KW-1185">Reference proteome</keyword>
<dbReference type="EMBL" id="AZIL01001477">
    <property type="protein sequence ID" value="EWM23774.1"/>
    <property type="molecule type" value="Genomic_DNA"/>
</dbReference>
<evidence type="ECO:0000313" key="3">
    <source>
        <dbReference type="Proteomes" id="UP000019335"/>
    </source>
</evidence>
<dbReference type="OrthoDB" id="46973at2759"/>
<gene>
    <name evidence="2" type="ORF">Naga_100411g5</name>
</gene>
<organism evidence="2 3">
    <name type="scientific">Nannochloropsis gaditana</name>
    <dbReference type="NCBI Taxonomy" id="72520"/>
    <lineage>
        <taxon>Eukaryota</taxon>
        <taxon>Sar</taxon>
        <taxon>Stramenopiles</taxon>
        <taxon>Ochrophyta</taxon>
        <taxon>Eustigmatophyceae</taxon>
        <taxon>Eustigmatales</taxon>
        <taxon>Monodopsidaceae</taxon>
        <taxon>Nannochloropsis</taxon>
    </lineage>
</organism>
<reference evidence="2 3" key="1">
    <citation type="journal article" date="2014" name="Mol. Plant">
        <title>Chromosome Scale Genome Assembly and Transcriptome Profiling of Nannochloropsis gaditana in Nitrogen Depletion.</title>
        <authorList>
            <person name="Corteggiani Carpinelli E."/>
            <person name="Telatin A."/>
            <person name="Vitulo N."/>
            <person name="Forcato C."/>
            <person name="D'Angelo M."/>
            <person name="Schiavon R."/>
            <person name="Vezzi A."/>
            <person name="Giacometti G.M."/>
            <person name="Morosinotto T."/>
            <person name="Valle G."/>
        </authorList>
    </citation>
    <scope>NUCLEOTIDE SEQUENCE [LARGE SCALE GENOMIC DNA]</scope>
    <source>
        <strain evidence="2 3">B-31</strain>
    </source>
</reference>
<evidence type="ECO:0000256" key="1">
    <source>
        <dbReference type="SAM" id="Phobius"/>
    </source>
</evidence>
<name>W7TTU8_9STRA</name>
<dbReference type="Proteomes" id="UP000019335">
    <property type="component" value="Chromosome 16"/>
</dbReference>
<keyword evidence="1" id="KW-1133">Transmembrane helix</keyword>
<proteinExistence type="predicted"/>
<accession>W7TTU8</accession>
<feature type="transmembrane region" description="Helical" evidence="1">
    <location>
        <begin position="30"/>
        <end position="51"/>
    </location>
</feature>